<feature type="domain" description="YdbS-like PH" evidence="2">
    <location>
        <begin position="78"/>
        <end position="150"/>
    </location>
</feature>
<evidence type="ECO:0000256" key="1">
    <source>
        <dbReference type="SAM" id="Phobius"/>
    </source>
</evidence>
<evidence type="ECO:0000259" key="2">
    <source>
        <dbReference type="Pfam" id="PF03703"/>
    </source>
</evidence>
<dbReference type="PANTHER" id="PTHR37938">
    <property type="entry name" value="BLL0215 PROTEIN"/>
    <property type="match status" value="1"/>
</dbReference>
<organism evidence="3 4">
    <name type="scientific">Tenggerimyces flavus</name>
    <dbReference type="NCBI Taxonomy" id="1708749"/>
    <lineage>
        <taxon>Bacteria</taxon>
        <taxon>Bacillati</taxon>
        <taxon>Actinomycetota</taxon>
        <taxon>Actinomycetes</taxon>
        <taxon>Propionibacteriales</taxon>
        <taxon>Nocardioidaceae</taxon>
        <taxon>Tenggerimyces</taxon>
    </lineage>
</organism>
<feature type="transmembrane region" description="Helical" evidence="1">
    <location>
        <begin position="58"/>
        <end position="79"/>
    </location>
</feature>
<dbReference type="Proteomes" id="UP001595699">
    <property type="component" value="Unassembled WGS sequence"/>
</dbReference>
<name>A0ABV7Y2Q7_9ACTN</name>
<accession>A0ABV7Y2Q7</accession>
<comment type="caution">
    <text evidence="3">The sequence shown here is derived from an EMBL/GenBank/DDBJ whole genome shotgun (WGS) entry which is preliminary data.</text>
</comment>
<dbReference type="RefSeq" id="WP_205122226.1">
    <property type="nucleotide sequence ID" value="NZ_JAFBCM010000001.1"/>
</dbReference>
<gene>
    <name evidence="3" type="ORF">ACFOUW_00865</name>
</gene>
<evidence type="ECO:0000313" key="4">
    <source>
        <dbReference type="Proteomes" id="UP001595699"/>
    </source>
</evidence>
<keyword evidence="4" id="KW-1185">Reference proteome</keyword>
<keyword evidence="1" id="KW-0472">Membrane</keyword>
<protein>
    <submittedName>
        <fullName evidence="3">PH domain-containing protein</fullName>
    </submittedName>
</protein>
<dbReference type="PANTHER" id="PTHR37938:SF1">
    <property type="entry name" value="BLL0215 PROTEIN"/>
    <property type="match status" value="1"/>
</dbReference>
<keyword evidence="1" id="KW-1133">Transmembrane helix</keyword>
<dbReference type="InterPro" id="IPR005182">
    <property type="entry name" value="YdbS-like_PH"/>
</dbReference>
<dbReference type="EMBL" id="JBHRZH010000001">
    <property type="protein sequence ID" value="MFC3759377.1"/>
    <property type="molecule type" value="Genomic_DNA"/>
</dbReference>
<keyword evidence="1" id="KW-0812">Transmembrane</keyword>
<feature type="transmembrane region" description="Helical" evidence="1">
    <location>
        <begin position="25"/>
        <end position="46"/>
    </location>
</feature>
<evidence type="ECO:0000313" key="3">
    <source>
        <dbReference type="EMBL" id="MFC3759377.1"/>
    </source>
</evidence>
<sequence length="180" mass="19908">MGISAKLLGEDEHIVASVRTHWKKLISPVLVLIFTVGIAAFVAAILPENPNQQWFRIGIVAVAAIIVIVWSIWPFLQWLTSTYTVTSRRLITRHGVITRTGRDIPLTRINDVSYERSLTDRMLGCGTLVIESASQSGRVVLPDVPNVERVHVKISELLFTIAGGREEDENPPAKQVPPPA</sequence>
<proteinExistence type="predicted"/>
<dbReference type="Pfam" id="PF03703">
    <property type="entry name" value="bPH_2"/>
    <property type="match status" value="1"/>
</dbReference>
<reference evidence="4" key="1">
    <citation type="journal article" date="2019" name="Int. J. Syst. Evol. Microbiol.">
        <title>The Global Catalogue of Microorganisms (GCM) 10K type strain sequencing project: providing services to taxonomists for standard genome sequencing and annotation.</title>
        <authorList>
            <consortium name="The Broad Institute Genomics Platform"/>
            <consortium name="The Broad Institute Genome Sequencing Center for Infectious Disease"/>
            <person name="Wu L."/>
            <person name="Ma J."/>
        </authorList>
    </citation>
    <scope>NUCLEOTIDE SEQUENCE [LARGE SCALE GENOMIC DNA]</scope>
    <source>
        <strain evidence="4">CGMCC 4.7241</strain>
    </source>
</reference>